<dbReference type="Proteomes" id="UP000620124">
    <property type="component" value="Unassembled WGS sequence"/>
</dbReference>
<evidence type="ECO:0000313" key="2">
    <source>
        <dbReference type="EMBL" id="KAF7360802.1"/>
    </source>
</evidence>
<dbReference type="Gene3D" id="1.20.140.10">
    <property type="entry name" value="Butyryl-CoA Dehydrogenase, subunit A, domain 3"/>
    <property type="match status" value="1"/>
</dbReference>
<organism evidence="2 3">
    <name type="scientific">Mycena venus</name>
    <dbReference type="NCBI Taxonomy" id="2733690"/>
    <lineage>
        <taxon>Eukaryota</taxon>
        <taxon>Fungi</taxon>
        <taxon>Dikarya</taxon>
        <taxon>Basidiomycota</taxon>
        <taxon>Agaricomycotina</taxon>
        <taxon>Agaricomycetes</taxon>
        <taxon>Agaricomycetidae</taxon>
        <taxon>Agaricales</taxon>
        <taxon>Marasmiineae</taxon>
        <taxon>Mycenaceae</taxon>
        <taxon>Mycena</taxon>
    </lineage>
</organism>
<dbReference type="GO" id="GO:0003997">
    <property type="term" value="F:acyl-CoA oxidase activity"/>
    <property type="evidence" value="ECO:0007669"/>
    <property type="project" value="InterPro"/>
</dbReference>
<dbReference type="GO" id="GO:0005777">
    <property type="term" value="C:peroxisome"/>
    <property type="evidence" value="ECO:0007669"/>
    <property type="project" value="InterPro"/>
</dbReference>
<dbReference type="InterPro" id="IPR009100">
    <property type="entry name" value="AcylCoA_DH/oxidase_NM_dom_sf"/>
</dbReference>
<gene>
    <name evidence="2" type="ORF">MVEN_00812200</name>
</gene>
<dbReference type="Pfam" id="PF22924">
    <property type="entry name" value="ACOX_C_alpha1"/>
    <property type="match status" value="1"/>
</dbReference>
<dbReference type="InterPro" id="IPR036250">
    <property type="entry name" value="AcylCo_DH-like_C"/>
</dbReference>
<dbReference type="Gene3D" id="2.40.110.10">
    <property type="entry name" value="Butyryl-CoA Dehydrogenase, subunit A, domain 2"/>
    <property type="match status" value="1"/>
</dbReference>
<dbReference type="InterPro" id="IPR055060">
    <property type="entry name" value="ACOX_C_alpha1"/>
</dbReference>
<proteinExistence type="predicted"/>
<name>A0A8H6YLH1_9AGAR</name>
<dbReference type="PANTHER" id="PTHR10909:SF382">
    <property type="entry name" value="ACYL-COENZYME A OXIDASE"/>
    <property type="match status" value="1"/>
</dbReference>
<dbReference type="PANTHER" id="PTHR10909">
    <property type="entry name" value="ELECTRON TRANSPORT OXIDOREDUCTASE"/>
    <property type="match status" value="1"/>
</dbReference>
<dbReference type="SUPFAM" id="SSF47203">
    <property type="entry name" value="Acyl-CoA dehydrogenase C-terminal domain-like"/>
    <property type="match status" value="1"/>
</dbReference>
<dbReference type="EMBL" id="JACAZI010000005">
    <property type="protein sequence ID" value="KAF7360802.1"/>
    <property type="molecule type" value="Genomic_DNA"/>
</dbReference>
<keyword evidence="3" id="KW-1185">Reference proteome</keyword>
<sequence>MRPSESLCPSFRHDLFRNYVDPKNRAGEDGYLRAEAIARVHGLTLDDIMSLSPKFWDMHTDPIICLDGAATTLLTIQYNLAAGTLGAFVSERDDILALVKDIIDFRTIGQFCLTELEHGLDAFNLETTAVLLDDGRFELHTPHPGAAKFMPPTTPVLGRPCFAVVFAQLLAKGICQGIRPFVVCLNDGFKMCPGISARILPQRGNSAPVNHCLTTFDRVILPSSALLGDMIISGPPRLHFLSSIWRVAVGTLALTSIAIPGLAIASHIALQYSLRRLVRGNDGDIIPIFNFRTQQTPILTTIAQAFVLRAFHQQAVRHFVDDGLSPFVQHGIATCFKAVVVRDTLGSHSTLSERCGAQGLFGYNRLIVHHDEMRGVAIAEGDVLVLSIRQRDFELIPLATYVPEGLATELLLEKYSLPPPENFSSLLALHEDGLLTKYKSVTTNDGGHRSAKFGSHVIPHCERIVRAIGYRMAYDAAVSAKVPQGLIDLFVCNVVKADLGWYIQNQLLSSDELEAMEDSAIQMSLPHVEKWVAEMEVEPYVASPIISKARWDDFCSDLQNIDNNVTAKL</sequence>
<dbReference type="SUPFAM" id="SSF56645">
    <property type="entry name" value="Acyl-CoA dehydrogenase NM domain-like"/>
    <property type="match status" value="1"/>
</dbReference>
<accession>A0A8H6YLH1</accession>
<dbReference type="GO" id="GO:0005504">
    <property type="term" value="F:fatty acid binding"/>
    <property type="evidence" value="ECO:0007669"/>
    <property type="project" value="TreeGrafter"/>
</dbReference>
<evidence type="ECO:0000259" key="1">
    <source>
        <dbReference type="Pfam" id="PF22924"/>
    </source>
</evidence>
<dbReference type="GO" id="GO:0055088">
    <property type="term" value="P:lipid homeostasis"/>
    <property type="evidence" value="ECO:0007669"/>
    <property type="project" value="TreeGrafter"/>
</dbReference>
<feature type="domain" description="Acyl-CoA oxidase C-alpha1" evidence="1">
    <location>
        <begin position="258"/>
        <end position="388"/>
    </location>
</feature>
<protein>
    <submittedName>
        <fullName evidence="2">Acyl-CoA dehydrogenase NM domain-like protein</fullName>
    </submittedName>
</protein>
<dbReference type="InterPro" id="IPR046373">
    <property type="entry name" value="Acyl-CoA_Oxase/DH_mid-dom_sf"/>
</dbReference>
<dbReference type="AlphaFoldDB" id="A0A8H6YLH1"/>
<dbReference type="OrthoDB" id="538336at2759"/>
<dbReference type="GO" id="GO:0071949">
    <property type="term" value="F:FAD binding"/>
    <property type="evidence" value="ECO:0007669"/>
    <property type="project" value="InterPro"/>
</dbReference>
<dbReference type="GO" id="GO:0033540">
    <property type="term" value="P:fatty acid beta-oxidation using acyl-CoA oxidase"/>
    <property type="evidence" value="ECO:0007669"/>
    <property type="project" value="TreeGrafter"/>
</dbReference>
<evidence type="ECO:0000313" key="3">
    <source>
        <dbReference type="Proteomes" id="UP000620124"/>
    </source>
</evidence>
<comment type="caution">
    <text evidence="2">The sequence shown here is derived from an EMBL/GenBank/DDBJ whole genome shotgun (WGS) entry which is preliminary data.</text>
</comment>
<dbReference type="InterPro" id="IPR012258">
    <property type="entry name" value="Acyl-CoA_oxidase"/>
</dbReference>
<reference evidence="2" key="1">
    <citation type="submission" date="2020-05" db="EMBL/GenBank/DDBJ databases">
        <title>Mycena genomes resolve the evolution of fungal bioluminescence.</title>
        <authorList>
            <person name="Tsai I.J."/>
        </authorList>
    </citation>
    <scope>NUCLEOTIDE SEQUENCE</scope>
    <source>
        <strain evidence="2">CCC161011</strain>
    </source>
</reference>